<evidence type="ECO:0000256" key="1">
    <source>
        <dbReference type="SAM" id="Phobius"/>
    </source>
</evidence>
<feature type="transmembrane region" description="Helical" evidence="1">
    <location>
        <begin position="6"/>
        <end position="26"/>
    </location>
</feature>
<name>A0A4D6T6T9_9CAUD</name>
<gene>
    <name evidence="2" type="primary">54</name>
    <name evidence="2" type="ORF">SEA_REYJA_54</name>
</gene>
<reference evidence="2 3" key="1">
    <citation type="submission" date="2019-04" db="EMBL/GenBank/DDBJ databases">
        <authorList>
            <person name="Pope W.H."/>
            <person name="Garlena R.A."/>
            <person name="Russell D.A."/>
            <person name="Jacobs-Sera D."/>
            <person name="Hatfull G.F."/>
        </authorList>
    </citation>
    <scope>NUCLEOTIDE SEQUENCE [LARGE SCALE GENOMIC DNA]</scope>
</reference>
<protein>
    <submittedName>
        <fullName evidence="2">Uncharacterized protein</fullName>
    </submittedName>
</protein>
<keyword evidence="1" id="KW-1133">Transmembrane helix</keyword>
<dbReference type="EMBL" id="MK814759">
    <property type="protein sequence ID" value="QCG77800.1"/>
    <property type="molecule type" value="Genomic_DNA"/>
</dbReference>
<dbReference type="RefSeq" id="YP_010842716.1">
    <property type="nucleotide sequence ID" value="NC_079144.1"/>
</dbReference>
<keyword evidence="3" id="KW-1185">Reference proteome</keyword>
<organism evidence="2 3">
    <name type="scientific">Gordonia phage Reyja</name>
    <dbReference type="NCBI Taxonomy" id="2571250"/>
    <lineage>
        <taxon>Viruses</taxon>
        <taxon>Duplodnaviria</taxon>
        <taxon>Heunggongvirae</taxon>
        <taxon>Uroviricota</taxon>
        <taxon>Caudoviricetes</taxon>
        <taxon>Santhisvirus</taxon>
        <taxon>Santhisvirus reyja</taxon>
    </lineage>
</organism>
<evidence type="ECO:0000313" key="2">
    <source>
        <dbReference type="EMBL" id="QCG77800.1"/>
    </source>
</evidence>
<dbReference type="KEGG" id="vg:80559516"/>
<keyword evidence="1" id="KW-0812">Transmembrane</keyword>
<dbReference type="GeneID" id="80559516"/>
<evidence type="ECO:0000313" key="3">
    <source>
        <dbReference type="Proteomes" id="UP000298786"/>
    </source>
</evidence>
<dbReference type="Proteomes" id="UP000298786">
    <property type="component" value="Segment"/>
</dbReference>
<sequence>MTVVGILGAAAFSAIIGAAGYSVWWLNEKRNARPQEHNTITGTGQEIPR</sequence>
<proteinExistence type="predicted"/>
<keyword evidence="1" id="KW-0472">Membrane</keyword>
<accession>A0A4D6T6T9</accession>